<dbReference type="SMART" id="SM00320">
    <property type="entry name" value="WD40"/>
    <property type="match status" value="2"/>
</dbReference>
<dbReference type="SUPFAM" id="SSF50978">
    <property type="entry name" value="WD40 repeat-like"/>
    <property type="match status" value="1"/>
</dbReference>
<feature type="region of interest" description="Disordered" evidence="9">
    <location>
        <begin position="158"/>
        <end position="193"/>
    </location>
</feature>
<feature type="non-terminal residue" evidence="10">
    <location>
        <position position="193"/>
    </location>
</feature>
<keyword evidence="3 8" id="KW-0853">WD repeat</keyword>
<evidence type="ECO:0000256" key="1">
    <source>
        <dbReference type="ARBA" id="ARBA00004430"/>
    </source>
</evidence>
<comment type="subcellular location">
    <subcellularLocation>
        <location evidence="1">Cytoplasm</location>
        <location evidence="1">Cytoskeleton</location>
        <location evidence="1">Cilium axoneme</location>
    </subcellularLocation>
</comment>
<evidence type="ECO:0000256" key="8">
    <source>
        <dbReference type="PROSITE-ProRule" id="PRU00221"/>
    </source>
</evidence>
<dbReference type="EMBL" id="GBEZ01000425">
    <property type="protein sequence ID" value="JAC84462.1"/>
    <property type="molecule type" value="Transcribed_RNA"/>
</dbReference>
<dbReference type="Pfam" id="PF00400">
    <property type="entry name" value="WD40"/>
    <property type="match status" value="1"/>
</dbReference>
<proteinExistence type="predicted"/>
<keyword evidence="6" id="KW-0206">Cytoskeleton</keyword>
<evidence type="ECO:0000256" key="6">
    <source>
        <dbReference type="ARBA" id="ARBA00023212"/>
    </source>
</evidence>
<feature type="repeat" description="WD" evidence="8">
    <location>
        <begin position="56"/>
        <end position="87"/>
    </location>
</feature>
<accession>A0A061SH25</accession>
<feature type="compositionally biased region" description="Basic and acidic residues" evidence="9">
    <location>
        <begin position="169"/>
        <end position="193"/>
    </location>
</feature>
<evidence type="ECO:0000256" key="7">
    <source>
        <dbReference type="ARBA" id="ARBA00023273"/>
    </source>
</evidence>
<keyword evidence="2" id="KW-0963">Cytoplasm</keyword>
<organism evidence="10">
    <name type="scientific">Tetraselmis sp. GSL018</name>
    <dbReference type="NCBI Taxonomy" id="582737"/>
    <lineage>
        <taxon>Eukaryota</taxon>
        <taxon>Viridiplantae</taxon>
        <taxon>Chlorophyta</taxon>
        <taxon>core chlorophytes</taxon>
        <taxon>Chlorodendrophyceae</taxon>
        <taxon>Chlorodendrales</taxon>
        <taxon>Chlorodendraceae</taxon>
        <taxon>Tetraselmis</taxon>
    </lineage>
</organism>
<evidence type="ECO:0000256" key="2">
    <source>
        <dbReference type="ARBA" id="ARBA00022490"/>
    </source>
</evidence>
<keyword evidence="7" id="KW-0966">Cell projection</keyword>
<protein>
    <submittedName>
        <fullName evidence="10">Wd repeat-containing protein 52</fullName>
    </submittedName>
</protein>
<keyword evidence="4" id="KW-0677">Repeat</keyword>
<feature type="non-terminal residue" evidence="10">
    <location>
        <position position="1"/>
    </location>
</feature>
<sequence length="193" mass="20933">ESSLRYLRHFSSGATAILMLPQSIDPSERTVAVGFADGVMRVLARGPAQWNLLAAFKPHKKEVTALAVSSSGQLLASASKDGSIFFFLISSAVEYEPLVFTVITAPINTIDFSEDDSKLLLGCESGEVIEVTVPSGEIDNSKTFEVTLPCRYYDFVLPKPPKQRTKSGQLEEKEQGTGEQAKDKGKEAEGSDK</sequence>
<dbReference type="Gene3D" id="2.130.10.10">
    <property type="entry name" value="YVTN repeat-like/Quinoprotein amine dehydrogenase"/>
    <property type="match status" value="1"/>
</dbReference>
<dbReference type="InterPro" id="IPR001680">
    <property type="entry name" value="WD40_rpt"/>
</dbReference>
<dbReference type="InterPro" id="IPR015943">
    <property type="entry name" value="WD40/YVTN_repeat-like_dom_sf"/>
</dbReference>
<dbReference type="AlphaFoldDB" id="A0A061SH25"/>
<reference evidence="10" key="1">
    <citation type="submission" date="2014-05" db="EMBL/GenBank/DDBJ databases">
        <title>The transcriptome of the halophilic microalga Tetraselmis sp. GSL018 isolated from the Great Salt Lake, Utah.</title>
        <authorList>
            <person name="Jinkerson R.E."/>
            <person name="D'Adamo S."/>
            <person name="Posewitz M.C."/>
        </authorList>
    </citation>
    <scope>NUCLEOTIDE SEQUENCE</scope>
    <source>
        <strain evidence="10">GSL018</strain>
    </source>
</reference>
<evidence type="ECO:0000256" key="3">
    <source>
        <dbReference type="ARBA" id="ARBA00022574"/>
    </source>
</evidence>
<dbReference type="InterPro" id="IPR036322">
    <property type="entry name" value="WD40_repeat_dom_sf"/>
</dbReference>
<evidence type="ECO:0000256" key="9">
    <source>
        <dbReference type="SAM" id="MobiDB-lite"/>
    </source>
</evidence>
<name>A0A061SH25_9CHLO</name>
<evidence type="ECO:0000313" key="10">
    <source>
        <dbReference type="EMBL" id="JAC84462.1"/>
    </source>
</evidence>
<gene>
    <name evidence="10" type="ORF">TSPGSL018_919</name>
</gene>
<keyword evidence="5" id="KW-0175">Coiled coil</keyword>
<dbReference type="PROSITE" id="PS50082">
    <property type="entry name" value="WD_REPEATS_2"/>
    <property type="match status" value="1"/>
</dbReference>
<dbReference type="PANTHER" id="PTHR14885">
    <property type="entry name" value="CILIA- AND FLAGELLA-ASSOCIATED PROTEIN 43-RELATED"/>
    <property type="match status" value="1"/>
</dbReference>
<evidence type="ECO:0000256" key="5">
    <source>
        <dbReference type="ARBA" id="ARBA00023054"/>
    </source>
</evidence>
<dbReference type="GO" id="GO:0005930">
    <property type="term" value="C:axoneme"/>
    <property type="evidence" value="ECO:0007669"/>
    <property type="project" value="UniProtKB-SubCell"/>
</dbReference>
<dbReference type="PANTHER" id="PTHR14885:SF3">
    <property type="entry name" value="CILIA- AND FLAGELLA-ASSOCIATED PROTEIN 44"/>
    <property type="match status" value="1"/>
</dbReference>
<evidence type="ECO:0000256" key="4">
    <source>
        <dbReference type="ARBA" id="ARBA00022737"/>
    </source>
</evidence>